<dbReference type="InterPro" id="IPR010776">
    <property type="entry name" value="Hop2_WH_dom"/>
</dbReference>
<dbReference type="GO" id="GO:0120231">
    <property type="term" value="C:DNA recombinase auxiliary factor complex"/>
    <property type="evidence" value="ECO:0007669"/>
    <property type="project" value="TreeGrafter"/>
</dbReference>
<dbReference type="Proteomes" id="UP000190274">
    <property type="component" value="Chromosome H"/>
</dbReference>
<dbReference type="Gene3D" id="1.10.10.10">
    <property type="entry name" value="Winged helix-like DNA-binding domain superfamily/Winged helix DNA-binding domain"/>
    <property type="match status" value="1"/>
</dbReference>
<dbReference type="GO" id="GO:0007129">
    <property type="term" value="P:homologous chromosome pairing at meiosis"/>
    <property type="evidence" value="ECO:0007669"/>
    <property type="project" value="EnsemblFungi"/>
</dbReference>
<keyword evidence="8" id="KW-1185">Reference proteome</keyword>
<dbReference type="GO" id="GO:0000709">
    <property type="term" value="P:meiotic joint molecule formation"/>
    <property type="evidence" value="ECO:0007669"/>
    <property type="project" value="TreeGrafter"/>
</dbReference>
<dbReference type="InterPro" id="IPR036388">
    <property type="entry name" value="WH-like_DNA-bd_sf"/>
</dbReference>
<dbReference type="AlphaFoldDB" id="A0A1G4K3V7"/>
<comment type="similarity">
    <text evidence="2">Belongs to the HOP2 family.</text>
</comment>
<evidence type="ECO:0000256" key="4">
    <source>
        <dbReference type="ARBA" id="ARBA00023242"/>
    </source>
</evidence>
<keyword evidence="3" id="KW-0233">DNA recombination</keyword>
<dbReference type="EMBL" id="LT598461">
    <property type="protein sequence ID" value="SCU98250.1"/>
    <property type="molecule type" value="Genomic_DNA"/>
</dbReference>
<proteinExistence type="inferred from homology"/>
<comment type="subcellular location">
    <subcellularLocation>
        <location evidence="1">Nucleus</location>
    </subcellularLocation>
</comment>
<dbReference type="GO" id="GO:0003690">
    <property type="term" value="F:double-stranded DNA binding"/>
    <property type="evidence" value="ECO:0007669"/>
    <property type="project" value="EnsemblFungi"/>
</dbReference>
<name>A0A1G4K3V7_9SACH</name>
<dbReference type="GO" id="GO:0120230">
    <property type="term" value="F:recombinase activator activity"/>
    <property type="evidence" value="ECO:0007669"/>
    <property type="project" value="TreeGrafter"/>
</dbReference>
<dbReference type="Pfam" id="PF07106">
    <property type="entry name" value="WHD_TBPIP"/>
    <property type="match status" value="1"/>
</dbReference>
<evidence type="ECO:0000256" key="5">
    <source>
        <dbReference type="ARBA" id="ARBA00023254"/>
    </source>
</evidence>
<dbReference type="GO" id="GO:0010774">
    <property type="term" value="P:meiotic strand invasion involved in reciprocal meiotic recombination"/>
    <property type="evidence" value="ECO:0007669"/>
    <property type="project" value="TreeGrafter"/>
</dbReference>
<dbReference type="OrthoDB" id="272266at2759"/>
<evidence type="ECO:0000313" key="8">
    <source>
        <dbReference type="Proteomes" id="UP000190274"/>
    </source>
</evidence>
<dbReference type="PANTHER" id="PTHR15938:SF0">
    <property type="entry name" value="HOMOLOGOUS-PAIRING PROTEIN 2 HOMOLOG"/>
    <property type="match status" value="1"/>
</dbReference>
<protein>
    <submittedName>
        <fullName evidence="7">LADA_0H11628g1_1</fullName>
    </submittedName>
</protein>
<evidence type="ECO:0000313" key="7">
    <source>
        <dbReference type="EMBL" id="SCU98250.1"/>
    </source>
</evidence>
<gene>
    <name evidence="7" type="ORF">LADA_0H11628G</name>
</gene>
<keyword evidence="5" id="KW-0469">Meiosis</keyword>
<organism evidence="7 8">
    <name type="scientific">Lachancea dasiensis</name>
    <dbReference type="NCBI Taxonomy" id="1072105"/>
    <lineage>
        <taxon>Eukaryota</taxon>
        <taxon>Fungi</taxon>
        <taxon>Dikarya</taxon>
        <taxon>Ascomycota</taxon>
        <taxon>Saccharomycotina</taxon>
        <taxon>Saccharomycetes</taxon>
        <taxon>Saccharomycetales</taxon>
        <taxon>Saccharomycetaceae</taxon>
        <taxon>Lachancea</taxon>
    </lineage>
</organism>
<evidence type="ECO:0000256" key="1">
    <source>
        <dbReference type="ARBA" id="ARBA00004123"/>
    </source>
</evidence>
<accession>A0A1G4K3V7</accession>
<sequence length="216" mass="24782">MSGKKAIEKAPQAKGTEAEDIIEEYLREQYRPFAVNDIVQNLHNKLTKTQAVKALESLVKQERITCKLFGKIAIYVCNEQELRPESPGDHAAEDTSLEALIQLREELVQIEKDRNESSSHLQNILKRPTNEELTELLEVRTREIAQIEEHLQEVVDGWRPENDRIISIIRENERKIQKEIASRKRILDSAVSLVKEALAIKNIDELLEGLGIEKVD</sequence>
<dbReference type="PANTHER" id="PTHR15938">
    <property type="entry name" value="TBP-1 INTERACTING PROTEIN"/>
    <property type="match status" value="1"/>
</dbReference>
<dbReference type="GO" id="GO:0000794">
    <property type="term" value="C:condensed nuclear chromosome"/>
    <property type="evidence" value="ECO:0007669"/>
    <property type="project" value="EnsemblFungi"/>
</dbReference>
<evidence type="ECO:0000259" key="6">
    <source>
        <dbReference type="Pfam" id="PF07106"/>
    </source>
</evidence>
<reference evidence="7 8" key="1">
    <citation type="submission" date="2016-03" db="EMBL/GenBank/DDBJ databases">
        <authorList>
            <person name="Devillers H."/>
        </authorList>
    </citation>
    <scope>NUCLEOTIDE SEQUENCE [LARGE SCALE GENOMIC DNA]</scope>
    <source>
        <strain evidence="7">CBS 10888</strain>
    </source>
</reference>
<evidence type="ECO:0000256" key="3">
    <source>
        <dbReference type="ARBA" id="ARBA00023172"/>
    </source>
</evidence>
<feature type="domain" description="Homologous-pairing protein 2 winged helix" evidence="6">
    <location>
        <begin position="17"/>
        <end position="78"/>
    </location>
</feature>
<dbReference type="STRING" id="1266660.A0A1G4K3V7"/>
<keyword evidence="4" id="KW-0539">Nucleus</keyword>
<evidence type="ECO:0000256" key="2">
    <source>
        <dbReference type="ARBA" id="ARBA00007922"/>
    </source>
</evidence>